<sequence>MNTFAVSLVLSLVLMTLMITVSAEDQETEPGNNDSEPKSTNEDAVCSNERNCDDKICCLSTTVSGDMAMASCRPKPKVGENCSSTDADPNNSCPCLTGSCVDGTCTATPVPVPIE</sequence>
<accession>A0A0K8RCR7</accession>
<feature type="chain" id="PRO_5005517479" evidence="2">
    <location>
        <begin position="24"/>
        <end position="115"/>
    </location>
</feature>
<reference evidence="3" key="1">
    <citation type="submission" date="2012-12" db="EMBL/GenBank/DDBJ databases">
        <title>Identification and characterization of a phenylalanine ammonia-lyase gene family in Isatis indigotica Fort.</title>
        <authorList>
            <person name="Liu Q."/>
            <person name="Chen J."/>
            <person name="Zhou X."/>
            <person name="Di P."/>
            <person name="Xiao Y."/>
            <person name="Xuan H."/>
            <person name="Zhang L."/>
            <person name="Chen W."/>
        </authorList>
    </citation>
    <scope>NUCLEOTIDE SEQUENCE</scope>
    <source>
        <tissue evidence="3">Salivary gland</tissue>
    </source>
</reference>
<organism evidence="3">
    <name type="scientific">Ixodes ricinus</name>
    <name type="common">Common tick</name>
    <name type="synonym">Acarus ricinus</name>
    <dbReference type="NCBI Taxonomy" id="34613"/>
    <lineage>
        <taxon>Eukaryota</taxon>
        <taxon>Metazoa</taxon>
        <taxon>Ecdysozoa</taxon>
        <taxon>Arthropoda</taxon>
        <taxon>Chelicerata</taxon>
        <taxon>Arachnida</taxon>
        <taxon>Acari</taxon>
        <taxon>Parasitiformes</taxon>
        <taxon>Ixodida</taxon>
        <taxon>Ixodoidea</taxon>
        <taxon>Ixodidae</taxon>
        <taxon>Ixodinae</taxon>
        <taxon>Ixodes</taxon>
    </lineage>
</organism>
<proteinExistence type="evidence at transcript level"/>
<dbReference type="AlphaFoldDB" id="A0A0K8RCR7"/>
<evidence type="ECO:0000256" key="1">
    <source>
        <dbReference type="SAM" id="MobiDB-lite"/>
    </source>
</evidence>
<keyword evidence="2" id="KW-0732">Signal</keyword>
<evidence type="ECO:0000313" key="3">
    <source>
        <dbReference type="EMBL" id="JAA68618.1"/>
    </source>
</evidence>
<feature type="region of interest" description="Disordered" evidence="1">
    <location>
        <begin position="22"/>
        <end position="46"/>
    </location>
</feature>
<feature type="signal peptide" evidence="2">
    <location>
        <begin position="1"/>
        <end position="23"/>
    </location>
</feature>
<evidence type="ECO:0000256" key="2">
    <source>
        <dbReference type="SAM" id="SignalP"/>
    </source>
</evidence>
<dbReference type="EMBL" id="GADI01005190">
    <property type="protein sequence ID" value="JAA68618.1"/>
    <property type="molecule type" value="mRNA"/>
</dbReference>
<name>A0A0K8RCR7_IXORI</name>
<protein>
    <submittedName>
        <fullName evidence="3">Putative ixodegrin protein</fullName>
    </submittedName>
</protein>